<evidence type="ECO:0000313" key="1">
    <source>
        <dbReference type="EMBL" id="QJA73527.1"/>
    </source>
</evidence>
<dbReference type="AlphaFoldDB" id="A0A6M3JY09"/>
<reference evidence="1" key="1">
    <citation type="submission" date="2020-03" db="EMBL/GenBank/DDBJ databases">
        <title>The deep terrestrial virosphere.</title>
        <authorList>
            <person name="Holmfeldt K."/>
            <person name="Nilsson E."/>
            <person name="Simone D."/>
            <person name="Lopez-Fernandez M."/>
            <person name="Wu X."/>
            <person name="de Brujin I."/>
            <person name="Lundin D."/>
            <person name="Andersson A."/>
            <person name="Bertilsson S."/>
            <person name="Dopson M."/>
        </authorList>
    </citation>
    <scope>NUCLEOTIDE SEQUENCE</scope>
    <source>
        <strain evidence="1">MM415A02328</strain>
    </source>
</reference>
<proteinExistence type="predicted"/>
<accession>A0A6M3JY09</accession>
<name>A0A6M3JY09_9ZZZZ</name>
<protein>
    <submittedName>
        <fullName evidence="1">Uncharacterized protein</fullName>
    </submittedName>
</protein>
<dbReference type="EMBL" id="MT142033">
    <property type="protein sequence ID" value="QJA73527.1"/>
    <property type="molecule type" value="Genomic_DNA"/>
</dbReference>
<organism evidence="1">
    <name type="scientific">viral metagenome</name>
    <dbReference type="NCBI Taxonomy" id="1070528"/>
    <lineage>
        <taxon>unclassified sequences</taxon>
        <taxon>metagenomes</taxon>
        <taxon>organismal metagenomes</taxon>
    </lineage>
</organism>
<sequence length="68" mass="7629">MKMKKLQKGDIVQVTDMEDEWFPCLLIIDEVKAWGIQGYVSVPGSGTAYYRIANGKFEKVGTATIVME</sequence>
<gene>
    <name evidence="1" type="ORF">MM415A02328_0014</name>
</gene>